<dbReference type="Gene3D" id="3.40.50.150">
    <property type="entry name" value="Vaccinia Virus protein VP39"/>
    <property type="match status" value="1"/>
</dbReference>
<feature type="domain" description="DNA methylase N-4/N-6" evidence="7">
    <location>
        <begin position="116"/>
        <end position="459"/>
    </location>
</feature>
<protein>
    <recommendedName>
        <fullName evidence="2">site-specific DNA-methyltransferase (adenine-specific)</fullName>
        <ecNumber evidence="2">2.1.1.72</ecNumber>
    </recommendedName>
</protein>
<gene>
    <name evidence="8" type="primary">mod</name>
    <name evidence="8" type="ORF">GPUN_0897</name>
</gene>
<dbReference type="GO" id="GO:0009007">
    <property type="term" value="F:site-specific DNA-methyltransferase (adenine-specific) activity"/>
    <property type="evidence" value="ECO:0007669"/>
    <property type="project" value="UniProtKB-EC"/>
</dbReference>
<keyword evidence="4 8" id="KW-0808">Transferase</keyword>
<reference evidence="8 9" key="1">
    <citation type="journal article" date="2012" name="J. Bacteriol.">
        <title>Genome sequence of proteorhodopsin-containing sea ice bacterium Glaciecola punicea ACAM 611T.</title>
        <authorList>
            <person name="Qin Q.-L."/>
            <person name="Xie B.-B."/>
            <person name="Shu Y.-L."/>
            <person name="Rong J.-C."/>
            <person name="Zhao D.-L."/>
            <person name="Zhang X.-Y."/>
            <person name="Chen X.-L."/>
            <person name="Zhou B.-C."/>
            <person name="Zhanga Y.-Z."/>
        </authorList>
    </citation>
    <scope>NUCLEOTIDE SEQUENCE [LARGE SCALE GENOMIC DNA]</scope>
    <source>
        <strain evidence="8 9">ACAM 611</strain>
    </source>
</reference>
<organism evidence="8 9">
    <name type="scientific">Glaciecola punicea ACAM 611</name>
    <dbReference type="NCBI Taxonomy" id="1121923"/>
    <lineage>
        <taxon>Bacteria</taxon>
        <taxon>Pseudomonadati</taxon>
        <taxon>Pseudomonadota</taxon>
        <taxon>Gammaproteobacteria</taxon>
        <taxon>Alteromonadales</taxon>
        <taxon>Alteromonadaceae</taxon>
        <taxon>Glaciecola</taxon>
    </lineage>
</organism>
<dbReference type="EC" id="2.1.1.72" evidence="2"/>
<evidence type="ECO:0000313" key="9">
    <source>
        <dbReference type="Proteomes" id="UP000053586"/>
    </source>
</evidence>
<evidence type="ECO:0000313" key="8">
    <source>
        <dbReference type="EMBL" id="GAB55029.1"/>
    </source>
</evidence>
<dbReference type="PRINTS" id="PR00506">
    <property type="entry name" value="D21N6MTFRASE"/>
</dbReference>
<dbReference type="PIRSF" id="PIRSF015855">
    <property type="entry name" value="TypeIII_Mtase_mKpnI"/>
    <property type="match status" value="1"/>
</dbReference>
<dbReference type="eggNOG" id="COG2189">
    <property type="taxonomic scope" value="Bacteria"/>
</dbReference>
<evidence type="ECO:0000256" key="4">
    <source>
        <dbReference type="ARBA" id="ARBA00022679"/>
    </source>
</evidence>
<dbReference type="InterPro" id="IPR002295">
    <property type="entry name" value="N4/N6-MTase_EcoPI_Mod-like"/>
</dbReference>
<accession>H5T9Q2</accession>
<evidence type="ECO:0000256" key="5">
    <source>
        <dbReference type="ARBA" id="ARBA00022691"/>
    </source>
</evidence>
<reference evidence="8 9" key="2">
    <citation type="journal article" date="2017" name="Antonie Van Leeuwenhoek">
        <title>Rhizobium rhizosphaerae sp. nov., a novel species isolated from rice rhizosphere.</title>
        <authorList>
            <person name="Zhao J.J."/>
            <person name="Zhang J."/>
            <person name="Zhang R.J."/>
            <person name="Zhang C.W."/>
            <person name="Yin H.Q."/>
            <person name="Zhang X.X."/>
        </authorList>
    </citation>
    <scope>NUCLEOTIDE SEQUENCE [LARGE SCALE GENOMIC DNA]</scope>
    <source>
        <strain evidence="8 9">ACAM 611</strain>
    </source>
</reference>
<dbReference type="PROSITE" id="PS00092">
    <property type="entry name" value="N6_MTASE"/>
    <property type="match status" value="1"/>
</dbReference>
<name>H5T9Q2_9ALTE</name>
<evidence type="ECO:0000256" key="2">
    <source>
        <dbReference type="ARBA" id="ARBA00011900"/>
    </source>
</evidence>
<evidence type="ECO:0000256" key="1">
    <source>
        <dbReference type="ARBA" id="ARBA00006594"/>
    </source>
</evidence>
<dbReference type="Pfam" id="PF01555">
    <property type="entry name" value="N6_N4_Mtase"/>
    <property type="match status" value="1"/>
</dbReference>
<dbReference type="SUPFAM" id="SSF53335">
    <property type="entry name" value="S-adenosyl-L-methionine-dependent methyltransferases"/>
    <property type="match status" value="1"/>
</dbReference>
<evidence type="ECO:0000256" key="6">
    <source>
        <dbReference type="ARBA" id="ARBA00047942"/>
    </source>
</evidence>
<comment type="caution">
    <text evidence="8">The sequence shown here is derived from an EMBL/GenBank/DDBJ whole genome shotgun (WGS) entry which is preliminary data.</text>
</comment>
<keyword evidence="5" id="KW-0949">S-adenosyl-L-methionine</keyword>
<dbReference type="InterPro" id="IPR002941">
    <property type="entry name" value="DNA_methylase_N4/N6"/>
</dbReference>
<sequence length="651" mass="73849">MHSPDITQQNIDKLLALFPNCKIEKQDDDGELSTGIDFDLLKQELSKNIVEGPQERYQLNWPGKKEALLTANAPIAKALRPCREESVNFDTTENLFIEGDNLDALKLLQETYLGKVKMIYIDPPYNTGKDFIYADNFAESTDEYLQESGQKDDDGNRLVANTDSNGRFHSDWLSMMYSRLKLARNLLKDDGVIFISIDDNESSNIRKLGDEIFGDDNFIVQLTWEKKKKGAFLSGSVTNVKEYVFVFAKCRKVFPGLIGEIARGEETYPVIKTTNARAQRVIKKGIPSKYKEADHFLPSGSRISSGNMEMILRTDLHIKNGILVKDVTVESNWIYSQQLLDEYAEKKTIYITQELYFRRIVSEPRTKMLKDLLPMRGAEGTGFEFQYSDNLFADGWGTNEDGFDEIHELFGSQSIMSFPKPSKFIAKLLLSATRLDKDAIIMDFFAGSATTAHSSIKLNAGDSGRRKFIMVQLPETCDEKSEAFKAGYKTIAEISKERIRRAGKKIKEENSELSGLDTGFRVLKIDSSNMNDVHYTPDTVSKADLFNQVEHIKKDRSSEDLLFQVMLDWGVDLSLPIRKETIENKEVYFINDDDLAACFDKDIDESLIKALAAKQPLRMVFRDDGFVSDSVKINVEQIFKQLAPATDIKAI</sequence>
<dbReference type="GO" id="GO:0032259">
    <property type="term" value="P:methylation"/>
    <property type="evidence" value="ECO:0007669"/>
    <property type="project" value="UniProtKB-KW"/>
</dbReference>
<proteinExistence type="inferred from homology"/>
<evidence type="ECO:0000256" key="3">
    <source>
        <dbReference type="ARBA" id="ARBA00022603"/>
    </source>
</evidence>
<keyword evidence="3 8" id="KW-0489">Methyltransferase</keyword>
<dbReference type="AlphaFoldDB" id="H5T9Q2"/>
<dbReference type="EMBL" id="BAET01000007">
    <property type="protein sequence ID" value="GAB55029.1"/>
    <property type="molecule type" value="Genomic_DNA"/>
</dbReference>
<keyword evidence="9" id="KW-1185">Reference proteome</keyword>
<dbReference type="InterPro" id="IPR029063">
    <property type="entry name" value="SAM-dependent_MTases_sf"/>
</dbReference>
<dbReference type="GO" id="GO:0003677">
    <property type="term" value="F:DNA binding"/>
    <property type="evidence" value="ECO:0007669"/>
    <property type="project" value="InterPro"/>
</dbReference>
<dbReference type="InterPro" id="IPR002052">
    <property type="entry name" value="DNA_methylase_N6_adenine_CS"/>
</dbReference>
<comment type="similarity">
    <text evidence="1">Belongs to the N(4)/N(6)-methyltransferase family.</text>
</comment>
<dbReference type="Proteomes" id="UP000053586">
    <property type="component" value="Unassembled WGS sequence"/>
</dbReference>
<comment type="catalytic activity">
    <reaction evidence="6">
        <text>a 2'-deoxyadenosine in DNA + S-adenosyl-L-methionine = an N(6)-methyl-2'-deoxyadenosine in DNA + S-adenosyl-L-homocysteine + H(+)</text>
        <dbReference type="Rhea" id="RHEA:15197"/>
        <dbReference type="Rhea" id="RHEA-COMP:12418"/>
        <dbReference type="Rhea" id="RHEA-COMP:12419"/>
        <dbReference type="ChEBI" id="CHEBI:15378"/>
        <dbReference type="ChEBI" id="CHEBI:57856"/>
        <dbReference type="ChEBI" id="CHEBI:59789"/>
        <dbReference type="ChEBI" id="CHEBI:90615"/>
        <dbReference type="ChEBI" id="CHEBI:90616"/>
        <dbReference type="EC" id="2.1.1.72"/>
    </reaction>
</comment>
<dbReference type="REBASE" id="49557">
    <property type="entry name" value="M.Gpu611ORF897P"/>
</dbReference>
<dbReference type="GO" id="GO:0008170">
    <property type="term" value="F:N-methyltransferase activity"/>
    <property type="evidence" value="ECO:0007669"/>
    <property type="project" value="InterPro"/>
</dbReference>
<evidence type="ECO:0000259" key="7">
    <source>
        <dbReference type="Pfam" id="PF01555"/>
    </source>
</evidence>